<dbReference type="AlphaFoldDB" id="A0A7N0TXF6"/>
<keyword evidence="1" id="KW-0812">Transmembrane</keyword>
<accession>A0A7N0TXF6</accession>
<evidence type="ECO:0000256" key="1">
    <source>
        <dbReference type="SAM" id="Phobius"/>
    </source>
</evidence>
<keyword evidence="3" id="KW-1185">Reference proteome</keyword>
<keyword evidence="1" id="KW-1133">Transmembrane helix</keyword>
<proteinExistence type="predicted"/>
<sequence length="103" mass="11715">MDELSHSCPTLLKFKKHTSLVTLLILVLSACFIFLMVWCYSPSPRIPLWSATHCFLVISKMDSSNYLAANTLGSVIQYFQKSLFGVPSGKNQSLSEIWLMIYY</sequence>
<keyword evidence="1" id="KW-0472">Membrane</keyword>
<evidence type="ECO:0000313" key="2">
    <source>
        <dbReference type="EnsemblPlants" id="Kaladp0048s0260.1.v1.1"/>
    </source>
</evidence>
<name>A0A7N0TXF6_KALFE</name>
<evidence type="ECO:0000313" key="3">
    <source>
        <dbReference type="Proteomes" id="UP000594263"/>
    </source>
</evidence>
<dbReference type="Proteomes" id="UP000594263">
    <property type="component" value="Unplaced"/>
</dbReference>
<dbReference type="Gramene" id="Kaladp0048s0260.1.v1.1">
    <property type="protein sequence ID" value="Kaladp0048s0260.1.v1.1"/>
    <property type="gene ID" value="Kaladp0048s0260.v1.1"/>
</dbReference>
<feature type="transmembrane region" description="Helical" evidence="1">
    <location>
        <begin position="20"/>
        <end position="40"/>
    </location>
</feature>
<reference evidence="2" key="1">
    <citation type="submission" date="2021-01" db="UniProtKB">
        <authorList>
            <consortium name="EnsemblPlants"/>
        </authorList>
    </citation>
    <scope>IDENTIFICATION</scope>
</reference>
<protein>
    <submittedName>
        <fullName evidence="2">Uncharacterized protein</fullName>
    </submittedName>
</protein>
<dbReference type="EnsemblPlants" id="Kaladp0048s0260.1.v1.1">
    <property type="protein sequence ID" value="Kaladp0048s0260.1.v1.1"/>
    <property type="gene ID" value="Kaladp0048s0260.v1.1"/>
</dbReference>
<organism evidence="2 3">
    <name type="scientific">Kalanchoe fedtschenkoi</name>
    <name type="common">Lavender scallops</name>
    <name type="synonym">South American air plant</name>
    <dbReference type="NCBI Taxonomy" id="63787"/>
    <lineage>
        <taxon>Eukaryota</taxon>
        <taxon>Viridiplantae</taxon>
        <taxon>Streptophyta</taxon>
        <taxon>Embryophyta</taxon>
        <taxon>Tracheophyta</taxon>
        <taxon>Spermatophyta</taxon>
        <taxon>Magnoliopsida</taxon>
        <taxon>eudicotyledons</taxon>
        <taxon>Gunneridae</taxon>
        <taxon>Pentapetalae</taxon>
        <taxon>Saxifragales</taxon>
        <taxon>Crassulaceae</taxon>
        <taxon>Kalanchoe</taxon>
    </lineage>
</organism>